<proteinExistence type="inferred from homology"/>
<dbReference type="GO" id="GO:2000601">
    <property type="term" value="P:positive regulation of Arp2/3 complex-mediated actin nucleation"/>
    <property type="evidence" value="ECO:0007669"/>
    <property type="project" value="TreeGrafter"/>
</dbReference>
<dbReference type="RefSeq" id="XP_026656683.1">
    <property type="nucleotide sequence ID" value="XM_026800882.2"/>
</dbReference>
<keyword evidence="3" id="KW-1185">Reference proteome</keyword>
<organism evidence="3 4">
    <name type="scientific">Phoenix dactylifera</name>
    <name type="common">Date palm</name>
    <dbReference type="NCBI Taxonomy" id="42345"/>
    <lineage>
        <taxon>Eukaryota</taxon>
        <taxon>Viridiplantae</taxon>
        <taxon>Streptophyta</taxon>
        <taxon>Embryophyta</taxon>
        <taxon>Tracheophyta</taxon>
        <taxon>Spermatophyta</taxon>
        <taxon>Magnoliopsida</taxon>
        <taxon>Liliopsida</taxon>
        <taxon>Arecaceae</taxon>
        <taxon>Coryphoideae</taxon>
        <taxon>Phoeniceae</taxon>
        <taxon>Phoenix</taxon>
    </lineage>
</organism>
<dbReference type="PANTHER" id="PTHR12902:SF1">
    <property type="entry name" value="WISKOTT-ALDRICH SYNDROME PROTEIN FAMILY MEMBER"/>
    <property type="match status" value="1"/>
</dbReference>
<dbReference type="GO" id="GO:0071933">
    <property type="term" value="F:Arp2/3 complex binding"/>
    <property type="evidence" value="ECO:0007669"/>
    <property type="project" value="TreeGrafter"/>
</dbReference>
<feature type="compositionally biased region" description="Basic and acidic residues" evidence="2">
    <location>
        <begin position="126"/>
        <end position="145"/>
    </location>
</feature>
<dbReference type="GO" id="GO:0003779">
    <property type="term" value="F:actin binding"/>
    <property type="evidence" value="ECO:0007669"/>
    <property type="project" value="UniProtKB-KW"/>
</dbReference>
<dbReference type="GO" id="GO:0030036">
    <property type="term" value="P:actin cytoskeleton organization"/>
    <property type="evidence" value="ECO:0007669"/>
    <property type="project" value="InterPro"/>
</dbReference>
<feature type="region of interest" description="Disordered" evidence="2">
    <location>
        <begin position="115"/>
        <end position="145"/>
    </location>
</feature>
<gene>
    <name evidence="4" type="primary">LOC103696413</name>
</gene>
<protein>
    <submittedName>
        <fullName evidence="4">SCAR-like protein 1 isoform X1</fullName>
    </submittedName>
</protein>
<dbReference type="AlphaFoldDB" id="A0A8B8IZM1"/>
<evidence type="ECO:0000313" key="3">
    <source>
        <dbReference type="Proteomes" id="UP000228380"/>
    </source>
</evidence>
<dbReference type="Gene3D" id="6.10.280.150">
    <property type="match status" value="1"/>
</dbReference>
<reference evidence="4" key="1">
    <citation type="submission" date="2025-08" db="UniProtKB">
        <authorList>
            <consortium name="RefSeq"/>
        </authorList>
    </citation>
    <scope>IDENTIFICATION</scope>
    <source>
        <tissue evidence="4">Young leaves</tissue>
    </source>
</reference>
<dbReference type="GO" id="GO:0005856">
    <property type="term" value="C:cytoskeleton"/>
    <property type="evidence" value="ECO:0007669"/>
    <property type="project" value="UniProtKB-SubCell"/>
</dbReference>
<dbReference type="InterPro" id="IPR028288">
    <property type="entry name" value="SCAR/WAVE_fam"/>
</dbReference>
<evidence type="ECO:0000256" key="2">
    <source>
        <dbReference type="SAM" id="MobiDB-lite"/>
    </source>
</evidence>
<dbReference type="GeneID" id="103696413"/>
<sequence>MATAARGHGLMLRVQQLEAEFPSIEKTFFTQTNNSSFPCNDGIDWHANIQMDQNLITQGDMPRFIVDSYEECRGPPHLFTLDKFDVAGAGACLKRYSDPSFFKVVLASSGMLETELPREKKARKTKIPETSKAHRDDDDGAESRP</sequence>
<evidence type="ECO:0000256" key="1">
    <source>
        <dbReference type="ARBA" id="ARBA00006993"/>
    </source>
</evidence>
<dbReference type="PANTHER" id="PTHR12902">
    <property type="entry name" value="WASP-1"/>
    <property type="match status" value="1"/>
</dbReference>
<dbReference type="Proteomes" id="UP000228380">
    <property type="component" value="Unplaced"/>
</dbReference>
<comment type="similarity">
    <text evidence="1">Belongs to the SCAR/WAVE family.</text>
</comment>
<dbReference type="OrthoDB" id="1929108at2759"/>
<name>A0A8B8IZM1_PHODC</name>
<accession>A0A8B8IZM1</accession>
<evidence type="ECO:0000313" key="4">
    <source>
        <dbReference type="RefSeq" id="XP_026656683.1"/>
    </source>
</evidence>
<dbReference type="GO" id="GO:0034237">
    <property type="term" value="F:protein kinase A regulatory subunit binding"/>
    <property type="evidence" value="ECO:0007669"/>
    <property type="project" value="TreeGrafter"/>
</dbReference>